<keyword evidence="1" id="KW-1133">Transmembrane helix</keyword>
<dbReference type="RefSeq" id="WP_134452710.1">
    <property type="nucleotide sequence ID" value="NZ_SOFL01000012.1"/>
</dbReference>
<name>A0A4R8W8F9_9MICO</name>
<accession>A0A4R8W8F9</accession>
<proteinExistence type="predicted"/>
<feature type="transmembrane region" description="Helical" evidence="1">
    <location>
        <begin position="6"/>
        <end position="24"/>
    </location>
</feature>
<evidence type="ECO:0008006" key="4">
    <source>
        <dbReference type="Google" id="ProtNLM"/>
    </source>
</evidence>
<keyword evidence="3" id="KW-1185">Reference proteome</keyword>
<reference evidence="2 3" key="1">
    <citation type="submission" date="2019-03" db="EMBL/GenBank/DDBJ databases">
        <title>Genomics of glacier-inhabiting Cryobacterium strains.</title>
        <authorList>
            <person name="Liu Q."/>
            <person name="Xin Y.-H."/>
        </authorList>
    </citation>
    <scope>NUCLEOTIDE SEQUENCE [LARGE SCALE GENOMIC DNA]</scope>
    <source>
        <strain evidence="2 3">RHLS22-1</strain>
    </source>
</reference>
<feature type="transmembrane region" description="Helical" evidence="1">
    <location>
        <begin position="152"/>
        <end position="173"/>
    </location>
</feature>
<dbReference type="Proteomes" id="UP000297907">
    <property type="component" value="Unassembled WGS sequence"/>
</dbReference>
<evidence type="ECO:0000313" key="3">
    <source>
        <dbReference type="Proteomes" id="UP000297907"/>
    </source>
</evidence>
<comment type="caution">
    <text evidence="2">The sequence shown here is derived from an EMBL/GenBank/DDBJ whole genome shotgun (WGS) entry which is preliminary data.</text>
</comment>
<evidence type="ECO:0000256" key="1">
    <source>
        <dbReference type="SAM" id="Phobius"/>
    </source>
</evidence>
<gene>
    <name evidence="2" type="ORF">E3O42_04405</name>
</gene>
<dbReference type="EMBL" id="SOFL01000012">
    <property type="protein sequence ID" value="TFC04748.1"/>
    <property type="molecule type" value="Genomic_DNA"/>
</dbReference>
<feature type="transmembrane region" description="Helical" evidence="1">
    <location>
        <begin position="127"/>
        <end position="146"/>
    </location>
</feature>
<dbReference type="OrthoDB" id="5126350at2"/>
<keyword evidence="1" id="KW-0812">Transmembrane</keyword>
<keyword evidence="1" id="KW-0472">Membrane</keyword>
<organism evidence="2 3">
    <name type="scientific">Cryobacterium adonitolivorans</name>
    <dbReference type="NCBI Taxonomy" id="1259189"/>
    <lineage>
        <taxon>Bacteria</taxon>
        <taxon>Bacillati</taxon>
        <taxon>Actinomycetota</taxon>
        <taxon>Actinomycetes</taxon>
        <taxon>Micrococcales</taxon>
        <taxon>Microbacteriaceae</taxon>
        <taxon>Cryobacterium</taxon>
    </lineage>
</organism>
<protein>
    <recommendedName>
        <fullName evidence="4">Large exoprotein</fullName>
    </recommendedName>
</protein>
<evidence type="ECO:0000313" key="2">
    <source>
        <dbReference type="EMBL" id="TFC04748.1"/>
    </source>
</evidence>
<dbReference type="AlphaFoldDB" id="A0A4R8W8F9"/>
<sequence>MSSEVLGGGVMVAVAAALWVTYLMPTWARRRQYLATERNAVRLQQTLRILAETSEIPQEVLVETSARGVSAQRKLLAQAEEDARIASKAAGDAATAARRAAVLRAAAARPKTLTPAGKAKRLRTMRALSTLLLLIGLVFSVVGVTILSAGVWTLLAGGLVAAVTAVATLGRLATVSRSARAPRAEADADAFAGRRAPGGARGQRFEPVHFDEAPVAQPSPWTPQPLPKPLHLSPGSIAQAAMASVDAAAQLRQAAAEAELHRRALAMAEAIAPSEVTSITRPAVARGSAPAAKAAPPAAQSRFANMGIIGDTEPGMTDLDAVLRRRRAVG</sequence>